<feature type="compositionally biased region" description="Pro residues" evidence="1">
    <location>
        <begin position="49"/>
        <end position="80"/>
    </location>
</feature>
<feature type="region of interest" description="Disordered" evidence="1">
    <location>
        <begin position="40"/>
        <end position="136"/>
    </location>
</feature>
<reference evidence="3" key="8">
    <citation type="submission" date="2012-08" db="EMBL/GenBank/DDBJ databases">
        <title>The Second Rice Annotation Project Meeting (RAP2).</title>
        <authorList>
            <consortium name="The Rice Annotation Project (RAP)"/>
        </authorList>
    </citation>
    <scope>NUCLEOTIDE SEQUENCE</scope>
</reference>
<proteinExistence type="predicted"/>
<dbReference type="AlphaFoldDB" id="A0A0P0XHP2"/>
<name>A0A0P0XHP2_ORYSJ</name>
<feature type="compositionally biased region" description="Low complexity" evidence="1">
    <location>
        <begin position="94"/>
        <end position="105"/>
    </location>
</feature>
<reference evidence="3" key="3">
    <citation type="journal article" date="2006" name="Nucleic Acids Res.">
        <title>The Rice Annotation Project Database (RAP-DB): hub for Oryza sativa ssp. japonica genome information.</title>
        <authorList>
            <person name="Ohyanagi H."/>
            <person name="Tanaka T."/>
            <person name="Sakai H."/>
            <person name="Shigemoto Y."/>
            <person name="Yamaguchi K."/>
            <person name="Habara T."/>
            <person name="Fujii Y."/>
            <person name="Antonio B.A."/>
            <person name="Nagamura Y."/>
            <person name="Imanishi T."/>
            <person name="Ikeo K."/>
            <person name="Itoh T."/>
            <person name="Gojobori T."/>
            <person name="Sasaki T."/>
        </authorList>
    </citation>
    <scope>NUCLEOTIDE SEQUENCE</scope>
</reference>
<reference evidence="3" key="4">
    <citation type="journal article" date="2007" name="Genome Res.">
        <title>Curated Genome Annotation of Oryza sativa ssp. japonica and Comparative Genome Analysis with Arabidopsis thaliana.</title>
        <authorList>
            <consortium name="The Rice Annotation Project (RAP)"/>
            <person name="Itoh T."/>
            <person name="Tanaka T."/>
            <person name="Barrero R.A."/>
            <person name="Yamasaki C."/>
            <person name="Fujii Y."/>
            <person name="Hilton P.B."/>
            <person name="Antonio B.A."/>
            <person name="Aono H."/>
            <person name="Apweiler R."/>
            <person name="Bruskiewich R."/>
            <person name="Bureau T."/>
            <person name="Burr F."/>
            <person name="Costa de Oliveira A."/>
            <person name="Fuks G."/>
            <person name="Habara T."/>
            <person name="Haberer G."/>
            <person name="Han B."/>
            <person name="Harada E."/>
            <person name="Hiraki A.T."/>
            <person name="Hirochika H."/>
            <person name="Hoen D."/>
            <person name="Hokari H."/>
            <person name="Hosokawa S."/>
            <person name="Hsing Y."/>
            <person name="Ikawa H."/>
            <person name="Ikeo K."/>
            <person name="Imanishi T."/>
            <person name="Ito Y."/>
            <person name="Jaiswal P."/>
            <person name="Kanno M."/>
            <person name="Kawahara Y."/>
            <person name="Kawamura T."/>
            <person name="Kawashima H."/>
            <person name="Khurana J.P."/>
            <person name="Kikuchi S."/>
            <person name="Komatsu S."/>
            <person name="Koyanagi K.O."/>
            <person name="Kubooka H."/>
            <person name="Lieberherr D."/>
            <person name="Lin Y.C."/>
            <person name="Lonsdale D."/>
            <person name="Matsumoto T."/>
            <person name="Matsuya A."/>
            <person name="McCombie W.R."/>
            <person name="Messing J."/>
            <person name="Miyao A."/>
            <person name="Mulder N."/>
            <person name="Nagamura Y."/>
            <person name="Nam J."/>
            <person name="Namiki N."/>
            <person name="Numa H."/>
            <person name="Nurimoto S."/>
            <person name="O'donovan C."/>
            <person name="Ohyanagi H."/>
            <person name="Okido T."/>
            <person name="Oota S."/>
            <person name="Osato N."/>
            <person name="Palmer L.E."/>
            <person name="Quetier F."/>
            <person name="Raghuvanshi S."/>
            <person name="Saichi N."/>
            <person name="Sakai H."/>
            <person name="Sakai Y."/>
            <person name="Sakata K."/>
            <person name="Sakurai T."/>
            <person name="Sato F."/>
            <person name="Sato Y."/>
            <person name="Schoof H."/>
            <person name="Seki M."/>
            <person name="Shibata M."/>
            <person name="Shimizu Y."/>
            <person name="Shinozaki K."/>
            <person name="Shinso Y."/>
            <person name="Singh N.K."/>
            <person name="Smith-White B."/>
            <person name="Takeda J."/>
            <person name="Tanino M."/>
            <person name="Tatusova T."/>
            <person name="Thongjuea S."/>
            <person name="Todokoro F."/>
            <person name="Tsugane M."/>
            <person name="Tyagi A.K."/>
            <person name="Vanavichit A."/>
            <person name="Wang A."/>
            <person name="Wing R.A."/>
            <person name="Yamaguchi K."/>
            <person name="Yamamoto M."/>
            <person name="Yamamoto N."/>
            <person name="Yu Y."/>
            <person name="Zhang H."/>
            <person name="Zhao Q."/>
            <person name="Higo K."/>
            <person name="Burr B."/>
            <person name="Gojobori T."/>
            <person name="Sasaki T."/>
        </authorList>
    </citation>
    <scope>NUCLEOTIDE SEQUENCE</scope>
</reference>
<dbReference type="SMR" id="A0A0P0XHP2"/>
<reference evidence="3" key="7">
    <citation type="submission" date="2012-08" db="EMBL/GenBank/DDBJ databases">
        <title>Oryza sativa nipponbare(GA3) genomic DNA, chromosome 8.</title>
        <authorList>
            <consortium name="IRGSP(International Rice Genome Sequencing Project)"/>
        </authorList>
    </citation>
    <scope>NUCLEOTIDE SEQUENCE</scope>
</reference>
<evidence type="ECO:0000313" key="3">
    <source>
        <dbReference type="EMBL" id="BAF24070.1"/>
    </source>
</evidence>
<evidence type="ECO:0000256" key="1">
    <source>
        <dbReference type="SAM" id="MobiDB-lite"/>
    </source>
</evidence>
<accession>A0A0P0XHP2</accession>
<dbReference type="Proteomes" id="UP000000763">
    <property type="component" value="Chromosome 8"/>
</dbReference>
<reference evidence="3" key="5">
    <citation type="journal article" date="2008" name="Nucleic Acids Res.">
        <title>The Rice Annotation Project Database (RAP-DB): 2008 update.</title>
        <authorList>
            <consortium name="The Rice Annotation Project (RAP)"/>
            <person name="Tanaka T."/>
            <person name="Antonio B.A."/>
            <person name="Kikuchi S."/>
            <person name="Matsumoto T."/>
            <person name="Nagamura Y."/>
            <person name="Numa H."/>
            <person name="Sakai H."/>
            <person name="Wu J."/>
            <person name="Itoh T."/>
            <person name="Sasaki T."/>
            <person name="Aono R."/>
            <person name="Fujii Y."/>
            <person name="Habara T."/>
            <person name="Harada E."/>
            <person name="Kanno M."/>
            <person name="Kawahara Y."/>
            <person name="Kawashima H."/>
            <person name="Kubooka H."/>
            <person name="Matsuya A."/>
            <person name="Nakaoka H."/>
            <person name="Saichi N."/>
            <person name="Sanbonmatsu R."/>
            <person name="Sato Y."/>
            <person name="Shinso Y."/>
            <person name="Suzuki M."/>
            <person name="Takeda J."/>
            <person name="Tanino M."/>
            <person name="Todokoro F."/>
            <person name="Yamaguchi K."/>
            <person name="Yamamoto N."/>
            <person name="Yamasaki C."/>
            <person name="Imanishi T."/>
            <person name="Okido T."/>
            <person name="Tada M."/>
            <person name="Ikeo K."/>
            <person name="Tateno Y."/>
            <person name="Gojobori T."/>
            <person name="Lin Y.C."/>
            <person name="Wei F.J."/>
            <person name="Hsing Y.I."/>
            <person name="Zhao Q."/>
            <person name="Han B."/>
            <person name="Kramer M.R."/>
            <person name="McCombie R.W."/>
            <person name="Lonsdale D."/>
            <person name="O'Donovan C.C."/>
            <person name="Whitfield E.J."/>
            <person name="Apweiler R."/>
            <person name="Koyanagi K.O."/>
            <person name="Khurana J.P."/>
            <person name="Raghuvanshi S."/>
            <person name="Singh N.K."/>
            <person name="Tyagi A.K."/>
            <person name="Haberer G."/>
            <person name="Fujisawa M."/>
            <person name="Hosokawa S."/>
            <person name="Ito Y."/>
            <person name="Ikawa H."/>
            <person name="Shibata M."/>
            <person name="Yamamoto M."/>
            <person name="Bruskiewich R.M."/>
            <person name="Hoen D.R."/>
            <person name="Bureau TE."/>
            <person name="Namiki N."/>
            <person name="Ohyanagi H."/>
            <person name="Sakai Y."/>
            <person name="Nobushima S."/>
            <person name="Sakata K."/>
            <person name="Barrero R.A."/>
            <person name="Sato Y."/>
            <person name="Souvorov A."/>
            <person name="Smith-White B."/>
            <person name="Tatusova T."/>
            <person name="An S."/>
            <person name="An G."/>
            <person name="OOta S."/>
            <person name="Fuks G."/>
            <person name="Messing J."/>
            <person name="Christie K.R."/>
            <person name="Lieberherr D."/>
            <person name="Kim H."/>
            <person name="Zuccolo A."/>
            <person name="Wing R.A."/>
            <person name="Nobuta K."/>
            <person name="Green P.J."/>
            <person name="Lu C."/>
            <person name="Meyers BC."/>
            <person name="Chaparro C."/>
            <person name="Piegu B."/>
            <person name="Panaud O."/>
            <person name="Echeverria M."/>
        </authorList>
    </citation>
    <scope>NUCLEOTIDE SEQUENCE</scope>
</reference>
<evidence type="ECO:0000313" key="2">
    <source>
        <dbReference type="EMBL" id="BAD08815.1"/>
    </source>
</evidence>
<reference evidence="2" key="1">
    <citation type="submission" date="2001-07" db="EMBL/GenBank/DDBJ databases">
        <title>Oryza sativa nipponbare(GA3) genomic DNA, chromosome 8, BAC clone:OJ1118_A06.</title>
        <authorList>
            <person name="Sasaki T."/>
            <person name="Matsumoto T."/>
            <person name="Yamamoto K."/>
        </authorList>
    </citation>
    <scope>NUCLEOTIDE SEQUENCE</scope>
</reference>
<protein>
    <submittedName>
        <fullName evidence="3">Os08g0500400 protein</fullName>
    </submittedName>
</protein>
<gene>
    <name evidence="3" type="ordered locus">Os08g0500400</name>
    <name evidence="2" type="ORF">OJ1118_A06.16</name>
</gene>
<sequence>MAAWLTSHTTMASWLVPFRPCCVCRHAAALAPLTHTLPSTFASSSSVISPPPPPPWCSFLPPTPMEKTPPPPPETAPPRSTPRCLLLRHRCGHPGDAPAPAPARGGRSEERQEPMAAAATRRSTELGNRFAKVRIV</sequence>
<dbReference type="Gramene" id="Os08t0500400-01">
    <property type="protein sequence ID" value="Os08t0500400-01"/>
    <property type="gene ID" value="Os08g0500400"/>
</dbReference>
<organism evidence="2 4">
    <name type="scientific">Oryza sativa subsp. japonica</name>
    <name type="common">Rice</name>
    <dbReference type="NCBI Taxonomy" id="39947"/>
    <lineage>
        <taxon>Eukaryota</taxon>
        <taxon>Viridiplantae</taxon>
        <taxon>Streptophyta</taxon>
        <taxon>Embryophyta</taxon>
        <taxon>Tracheophyta</taxon>
        <taxon>Spermatophyta</taxon>
        <taxon>Magnoliopsida</taxon>
        <taxon>Liliopsida</taxon>
        <taxon>Poales</taxon>
        <taxon>Poaceae</taxon>
        <taxon>BOP clade</taxon>
        <taxon>Oryzoideae</taxon>
        <taxon>Oryzeae</taxon>
        <taxon>Oryzinae</taxon>
        <taxon>Oryza</taxon>
        <taxon>Oryza sativa</taxon>
    </lineage>
</organism>
<reference evidence="3 4" key="2">
    <citation type="journal article" date="2005" name="Nature">
        <title>The map-based sequence of the rice genome.</title>
        <authorList>
            <consortium name="International rice genome sequencing project (IRGSP)"/>
            <person name="Matsumoto T."/>
            <person name="Wu J."/>
            <person name="Kanamori H."/>
            <person name="Katayose Y."/>
            <person name="Fujisawa M."/>
            <person name="Namiki N."/>
            <person name="Mizuno H."/>
            <person name="Yamamoto K."/>
            <person name="Antonio B.A."/>
            <person name="Baba T."/>
            <person name="Sakata K."/>
            <person name="Nagamura Y."/>
            <person name="Aoki H."/>
            <person name="Arikawa K."/>
            <person name="Arita K."/>
            <person name="Bito T."/>
            <person name="Chiden Y."/>
            <person name="Fujitsuka N."/>
            <person name="Fukunaka R."/>
            <person name="Hamada M."/>
            <person name="Harada C."/>
            <person name="Hayashi A."/>
            <person name="Hijishita S."/>
            <person name="Honda M."/>
            <person name="Hosokawa S."/>
            <person name="Ichikawa Y."/>
            <person name="Idonuma A."/>
            <person name="Iijima M."/>
            <person name="Ikeda M."/>
            <person name="Ikeno M."/>
            <person name="Ito K."/>
            <person name="Ito S."/>
            <person name="Ito T."/>
            <person name="Ito Y."/>
            <person name="Ito Y."/>
            <person name="Iwabuchi A."/>
            <person name="Kamiya K."/>
            <person name="Karasawa W."/>
            <person name="Kurita K."/>
            <person name="Katagiri S."/>
            <person name="Kikuta A."/>
            <person name="Kobayashi H."/>
            <person name="Kobayashi N."/>
            <person name="Machita K."/>
            <person name="Maehara T."/>
            <person name="Masukawa M."/>
            <person name="Mizubayashi T."/>
            <person name="Mukai Y."/>
            <person name="Nagasaki H."/>
            <person name="Nagata Y."/>
            <person name="Naito S."/>
            <person name="Nakashima M."/>
            <person name="Nakama Y."/>
            <person name="Nakamichi Y."/>
            <person name="Nakamura M."/>
            <person name="Meguro A."/>
            <person name="Negishi M."/>
            <person name="Ohta I."/>
            <person name="Ohta T."/>
            <person name="Okamoto M."/>
            <person name="Ono N."/>
            <person name="Saji S."/>
            <person name="Sakaguchi M."/>
            <person name="Sakai K."/>
            <person name="Shibata M."/>
            <person name="Shimokawa T."/>
            <person name="Song J."/>
            <person name="Takazaki Y."/>
            <person name="Terasawa K."/>
            <person name="Tsugane M."/>
            <person name="Tsuji K."/>
            <person name="Ueda S."/>
            <person name="Waki K."/>
            <person name="Yamagata H."/>
            <person name="Yamamoto M."/>
            <person name="Yamamoto S."/>
            <person name="Yamane H."/>
            <person name="Yoshiki S."/>
            <person name="Yoshihara R."/>
            <person name="Yukawa K."/>
            <person name="Zhong H."/>
            <person name="Yano M."/>
            <person name="Yuan Q."/>
            <person name="Ouyang S."/>
            <person name="Liu J."/>
            <person name="Jones K.M."/>
            <person name="Gansberger K."/>
            <person name="Moffat K."/>
            <person name="Hill J."/>
            <person name="Bera J."/>
            <person name="Fadrosh D."/>
            <person name="Jin S."/>
            <person name="Johri S."/>
            <person name="Kim M."/>
            <person name="Overton L."/>
            <person name="Reardon M."/>
            <person name="Tsitrin T."/>
            <person name="Vuong H."/>
            <person name="Weaver B."/>
            <person name="Ciecko A."/>
            <person name="Tallon L."/>
            <person name="Jackson J."/>
            <person name="Pai G."/>
            <person name="Aken S.V."/>
            <person name="Utterback T."/>
            <person name="Reidmuller S."/>
            <person name="Feldblyum T."/>
            <person name="Hsiao J."/>
            <person name="Zismann V."/>
            <person name="Iobst S."/>
            <person name="de Vazeille A.R."/>
            <person name="Buell C.R."/>
            <person name="Ying K."/>
            <person name="Li Y."/>
            <person name="Lu T."/>
            <person name="Huang Y."/>
            <person name="Zhao Q."/>
            <person name="Feng Q."/>
            <person name="Zhang L."/>
            <person name="Zhu J."/>
            <person name="Weng Q."/>
            <person name="Mu J."/>
            <person name="Lu Y."/>
            <person name="Fan D."/>
            <person name="Liu Y."/>
            <person name="Guan J."/>
            <person name="Zhang Y."/>
            <person name="Yu S."/>
            <person name="Liu X."/>
            <person name="Zhang Y."/>
            <person name="Hong G."/>
            <person name="Han B."/>
            <person name="Choisne N."/>
            <person name="Demange N."/>
            <person name="Orjeda G."/>
            <person name="Samain S."/>
            <person name="Cattolico L."/>
            <person name="Pelletier E."/>
            <person name="Couloux A."/>
            <person name="Segurens B."/>
            <person name="Wincker P."/>
            <person name="D'Hont A."/>
            <person name="Scarpelli C."/>
            <person name="Weissenbach J."/>
            <person name="Salanoubat M."/>
            <person name="Quetier F."/>
            <person name="Yu Y."/>
            <person name="Kim H.R."/>
            <person name="Rambo T."/>
            <person name="Currie J."/>
            <person name="Collura K."/>
            <person name="Luo M."/>
            <person name="Yang T."/>
            <person name="Ammiraju J.S.S."/>
            <person name="Engler F."/>
            <person name="Soderlund C."/>
            <person name="Wing R.A."/>
            <person name="Palmer L.E."/>
            <person name="de la Bastide M."/>
            <person name="Spiegel L."/>
            <person name="Nascimento L."/>
            <person name="Zutavern T."/>
            <person name="O'Shaughnessy A."/>
            <person name="Dike S."/>
            <person name="Dedhia N."/>
            <person name="Preston R."/>
            <person name="Balija V."/>
            <person name="McCombie W.R."/>
            <person name="Chow T."/>
            <person name="Chen H."/>
            <person name="Chung M."/>
            <person name="Chen C."/>
            <person name="Shaw J."/>
            <person name="Wu H."/>
            <person name="Hsiao K."/>
            <person name="Chao Y."/>
            <person name="Chu M."/>
            <person name="Cheng C."/>
            <person name="Hour A."/>
            <person name="Lee P."/>
            <person name="Lin S."/>
            <person name="Lin Y."/>
            <person name="Liou J."/>
            <person name="Liu S."/>
            <person name="Hsing Y."/>
            <person name="Raghuvanshi S."/>
            <person name="Mohanty A."/>
            <person name="Bharti A.K."/>
            <person name="Gaur A."/>
            <person name="Gupta V."/>
            <person name="Kumar D."/>
            <person name="Ravi V."/>
            <person name="Vij S."/>
            <person name="Kapur A."/>
            <person name="Khurana P."/>
            <person name="Khurana P."/>
            <person name="Khurana J.P."/>
            <person name="Tyagi A.K."/>
            <person name="Gaikwad K."/>
            <person name="Singh A."/>
            <person name="Dalal V."/>
            <person name="Srivastava S."/>
            <person name="Dixit A."/>
            <person name="Pal A.K."/>
            <person name="Ghazi I.A."/>
            <person name="Yadav M."/>
            <person name="Pandit A."/>
            <person name="Bhargava A."/>
            <person name="Sureshbabu K."/>
            <person name="Batra K."/>
            <person name="Sharma T.R."/>
            <person name="Mohapatra T."/>
            <person name="Singh N.K."/>
            <person name="Messing J."/>
            <person name="Nelson A.B."/>
            <person name="Fuks G."/>
            <person name="Kavchok S."/>
            <person name="Keizer G."/>
            <person name="Linton E."/>
            <person name="Llaca V."/>
            <person name="Song R."/>
            <person name="Tanyolac B."/>
            <person name="Young S."/>
            <person name="Ho-Il K."/>
            <person name="Hahn J.H."/>
            <person name="Sangsakoo G."/>
            <person name="Vanavichit A."/>
            <person name="de Mattos Luiz.A.T."/>
            <person name="Zimmer P.D."/>
            <person name="Malone G."/>
            <person name="Dellagostin O."/>
            <person name="de Oliveira A.C."/>
            <person name="Bevan M."/>
            <person name="Bancroft I."/>
            <person name="Minx P."/>
            <person name="Cordum H."/>
            <person name="Wilson R."/>
            <person name="Cheng Z."/>
            <person name="Jin W."/>
            <person name="Jiang J."/>
            <person name="Leong S.A."/>
            <person name="Iwama H."/>
            <person name="Gojobori T."/>
            <person name="Itoh T."/>
            <person name="Niimura Y."/>
            <person name="Fujii Y."/>
            <person name="Habara T."/>
            <person name="Sakai H."/>
            <person name="Sato Y."/>
            <person name="Wilson G."/>
            <person name="Kumar K."/>
            <person name="McCouch S."/>
            <person name="Juretic N."/>
            <person name="Hoen D."/>
            <person name="Wright S."/>
            <person name="Bruskiewich R."/>
            <person name="Bureau T."/>
            <person name="Miyao A."/>
            <person name="Hirochika H."/>
            <person name="Nishikawa T."/>
            <person name="Kadowaki K."/>
            <person name="Sugiura M."/>
            <person name="Burr B."/>
            <person name="Sasaki T."/>
        </authorList>
    </citation>
    <scope>NUCLEOTIDE SEQUENCE [LARGE SCALE GENOMIC DNA]</scope>
    <source>
        <strain evidence="4">cv. Nipponbare</strain>
    </source>
</reference>
<dbReference type="EMBL" id="AP003873">
    <property type="protein sequence ID" value="BAD08815.1"/>
    <property type="molecule type" value="Genomic_DNA"/>
</dbReference>
<dbReference type="KEGG" id="dosa:Os08g0500400"/>
<dbReference type="EMBL" id="AP008214">
    <property type="protein sequence ID" value="BAF24070.1"/>
    <property type="molecule type" value="Genomic_DNA"/>
</dbReference>
<evidence type="ECO:0000313" key="4">
    <source>
        <dbReference type="Proteomes" id="UP000000763"/>
    </source>
</evidence>
<reference evidence="4" key="6">
    <citation type="journal article" date="2008" name="Nucleic Acids Res.">
        <title>The rice annotation project database (RAP-DB): 2008 update.</title>
        <authorList>
            <consortium name="The rice annotation project (RAP)"/>
        </authorList>
    </citation>
    <scope>GENOME REANNOTATION</scope>
    <source>
        <strain evidence="4">cv. Nipponbare</strain>
    </source>
</reference>